<feature type="non-terminal residue" evidence="1">
    <location>
        <position position="1"/>
    </location>
</feature>
<evidence type="ECO:0000313" key="2">
    <source>
        <dbReference type="Proteomes" id="UP000236333"/>
    </source>
</evidence>
<dbReference type="Proteomes" id="UP000236333">
    <property type="component" value="Unassembled WGS sequence"/>
</dbReference>
<dbReference type="InterPro" id="IPR004344">
    <property type="entry name" value="TTL/TTLL_fam"/>
</dbReference>
<protein>
    <submittedName>
        <fullName evidence="1">Uncharacterized protein</fullName>
    </submittedName>
</protein>
<dbReference type="EMBL" id="PGGS01001675">
    <property type="protein sequence ID" value="PNH00135.1"/>
    <property type="molecule type" value="Genomic_DNA"/>
</dbReference>
<sequence length="616" mass="60932">FEVLGVDFLLNATFHPTLVEVNALPSLARLRTAPGDPAAAAAAAAAGNTTAAAAGPAAPFDAEKERFLHHALRLVGLPLGPPPERTAAVAAAVAAGAVLPTVGGVLRAMVSLLRPPNNETAELQAHLRRHWPADVAAAAEALPLLRPMLCPVPAAWGPAPGWPVIQEGQPAAAGAGVAGAAATVGAAGGSGGAGGRRLAAAGPDGLEGGTDAGPGLGLGAALGGGAAGQDVAAAAAWAPWGLAPRAAVAQAPQHRAGGPAAQAGVAAHPELQAAAAGGGMAAAVTLGGAVEAGPLPAAARRRRLQDLGAAGATGGGGGAATAAAAAAVYPCRSRCFEWDVLGAIAETEAELQQGLDFEPVFPMAAARQLNSAALARAGAAAAAAADAAADPADLDQGVPGAGAMLDQGGGVVGQLPTAPAQTPGSTAANNAQASSLAAILGNAIAAGLGGGSRPAYGSEEQLAQSLLRQLAAAQQVPPGAPNWCPAGFIPWGREDVLDYALLDTAKNSHGVRAHPYSAEELRWAPHLQHNPNTLHEANAALWDALQPDLELGTMDSVLEYGSWAMSGTTGYLGFRINYYTAPAGRRRELAVQCQQVRLQGIPQRRIGLVEGVGVVL</sequence>
<name>A0A2J7ZIN7_9CHLO</name>
<dbReference type="Pfam" id="PF03133">
    <property type="entry name" value="TTL"/>
    <property type="match status" value="1"/>
</dbReference>
<reference evidence="1 2" key="1">
    <citation type="journal article" date="2017" name="Mol. Biol. Evol.">
        <title>The 4-celled Tetrabaena socialis nuclear genome reveals the essential components for genetic control of cell number at the origin of multicellularity in the volvocine lineage.</title>
        <authorList>
            <person name="Featherston J."/>
            <person name="Arakaki Y."/>
            <person name="Hanschen E.R."/>
            <person name="Ferris P.J."/>
            <person name="Michod R.E."/>
            <person name="Olson B.J.S.C."/>
            <person name="Nozaki H."/>
            <person name="Durand P.M."/>
        </authorList>
    </citation>
    <scope>NUCLEOTIDE SEQUENCE [LARGE SCALE GENOMIC DNA]</scope>
    <source>
        <strain evidence="1 2">NIES-571</strain>
    </source>
</reference>
<proteinExistence type="predicted"/>
<organism evidence="1 2">
    <name type="scientific">Tetrabaena socialis</name>
    <dbReference type="NCBI Taxonomy" id="47790"/>
    <lineage>
        <taxon>Eukaryota</taxon>
        <taxon>Viridiplantae</taxon>
        <taxon>Chlorophyta</taxon>
        <taxon>core chlorophytes</taxon>
        <taxon>Chlorophyceae</taxon>
        <taxon>CS clade</taxon>
        <taxon>Chlamydomonadales</taxon>
        <taxon>Tetrabaenaceae</taxon>
        <taxon>Tetrabaena</taxon>
    </lineage>
</organism>
<comment type="caution">
    <text evidence="1">The sequence shown here is derived from an EMBL/GenBank/DDBJ whole genome shotgun (WGS) entry which is preliminary data.</text>
</comment>
<accession>A0A2J7ZIN7</accession>
<dbReference type="Gene3D" id="3.30.470.20">
    <property type="entry name" value="ATP-grasp fold, B domain"/>
    <property type="match status" value="1"/>
</dbReference>
<gene>
    <name evidence="1" type="ORF">TSOC_014056</name>
</gene>
<evidence type="ECO:0000313" key="1">
    <source>
        <dbReference type="EMBL" id="PNH00135.1"/>
    </source>
</evidence>
<dbReference type="OrthoDB" id="340431at2759"/>
<feature type="non-terminal residue" evidence="1">
    <location>
        <position position="616"/>
    </location>
</feature>
<dbReference type="AlphaFoldDB" id="A0A2J7ZIN7"/>
<keyword evidence="2" id="KW-1185">Reference proteome</keyword>